<evidence type="ECO:0000256" key="2">
    <source>
        <dbReference type="ARBA" id="ARBA00022801"/>
    </source>
</evidence>
<proteinExistence type="inferred from homology"/>
<dbReference type="Pfam" id="PF00128">
    <property type="entry name" value="Alpha-amylase"/>
    <property type="match status" value="1"/>
</dbReference>
<dbReference type="SUPFAM" id="SSF51445">
    <property type="entry name" value="(Trans)glycosidases"/>
    <property type="match status" value="1"/>
</dbReference>
<keyword evidence="6" id="KW-0326">Glycosidase</keyword>
<dbReference type="SUPFAM" id="SSF51011">
    <property type="entry name" value="Glycosyl hydrolase domain"/>
    <property type="match status" value="1"/>
</dbReference>
<dbReference type="Gene3D" id="2.60.40.1180">
    <property type="entry name" value="Golgi alpha-mannosidase II"/>
    <property type="match status" value="1"/>
</dbReference>
<dbReference type="CDD" id="cd02856">
    <property type="entry name" value="E_set_GDE_Isoamylase_N"/>
    <property type="match status" value="1"/>
</dbReference>
<dbReference type="Gene3D" id="2.60.40.10">
    <property type="entry name" value="Immunoglobulins"/>
    <property type="match status" value="1"/>
</dbReference>
<feature type="compositionally biased region" description="Basic and acidic residues" evidence="4">
    <location>
        <begin position="525"/>
        <end position="534"/>
    </location>
</feature>
<dbReference type="AlphaFoldDB" id="A0AAC9L9C0"/>
<feature type="region of interest" description="Disordered" evidence="4">
    <location>
        <begin position="1"/>
        <end position="23"/>
    </location>
</feature>
<evidence type="ECO:0000259" key="5">
    <source>
        <dbReference type="SMART" id="SM00642"/>
    </source>
</evidence>
<dbReference type="GO" id="GO:0005975">
    <property type="term" value="P:carbohydrate metabolic process"/>
    <property type="evidence" value="ECO:0007669"/>
    <property type="project" value="InterPro"/>
</dbReference>
<keyword evidence="7" id="KW-1185">Reference proteome</keyword>
<dbReference type="KEGG" id="acad:UA74_07595"/>
<dbReference type="Pfam" id="PF21156">
    <property type="entry name" value="ISOA1-3_C"/>
    <property type="match status" value="1"/>
</dbReference>
<reference evidence="7" key="1">
    <citation type="submission" date="2016-06" db="EMBL/GenBank/DDBJ databases">
        <title>Complete genome sequence of Actinoalloteichus fjordicus DSM 46855 (=ADI127-17), type strain of the new species Actinoalloteichus fjordicus.</title>
        <authorList>
            <person name="Ruckert C."/>
            <person name="Nouioui I."/>
            <person name="Willmese J."/>
            <person name="van Wezel G."/>
            <person name="Klenk H.-P."/>
            <person name="Kalinowski J."/>
            <person name="Zotchev S.B."/>
        </authorList>
    </citation>
    <scope>NUCLEOTIDE SEQUENCE [LARGE SCALE GENOMIC DNA]</scope>
    <source>
        <strain evidence="7">ADI127-7</strain>
    </source>
</reference>
<feature type="region of interest" description="Disordered" evidence="4">
    <location>
        <begin position="525"/>
        <end position="553"/>
    </location>
</feature>
<dbReference type="EMBL" id="CP016076">
    <property type="protein sequence ID" value="APU13588.1"/>
    <property type="molecule type" value="Genomic_DNA"/>
</dbReference>
<dbReference type="EC" id="3.2.1.-" evidence="6"/>
<dbReference type="Proteomes" id="UP000185511">
    <property type="component" value="Chromosome"/>
</dbReference>
<accession>A0AAC9L9C0</accession>
<dbReference type="InterPro" id="IPR006047">
    <property type="entry name" value="GH13_cat_dom"/>
</dbReference>
<feature type="compositionally biased region" description="Basic and acidic residues" evidence="4">
    <location>
        <begin position="543"/>
        <end position="553"/>
    </location>
</feature>
<comment type="similarity">
    <text evidence="1">Belongs to the glycosyl hydrolase 13 family.</text>
</comment>
<keyword evidence="3" id="KW-0809">Transit peptide</keyword>
<dbReference type="GO" id="GO:0016798">
    <property type="term" value="F:hydrolase activity, acting on glycosyl bonds"/>
    <property type="evidence" value="ECO:0007669"/>
    <property type="project" value="UniProtKB-KW"/>
</dbReference>
<dbReference type="InterPro" id="IPR017853">
    <property type="entry name" value="GH"/>
</dbReference>
<dbReference type="InterPro" id="IPR013783">
    <property type="entry name" value="Ig-like_fold"/>
</dbReference>
<protein>
    <submittedName>
        <fullName evidence="6">Pullulanase-like glycosidase</fullName>
        <ecNumber evidence="6">3.2.1.-</ecNumber>
    </submittedName>
</protein>
<name>A0AAC9L9C0_9PSEU</name>
<evidence type="ECO:0000256" key="3">
    <source>
        <dbReference type="ARBA" id="ARBA00022946"/>
    </source>
</evidence>
<evidence type="ECO:0000313" key="7">
    <source>
        <dbReference type="Proteomes" id="UP000185511"/>
    </source>
</evidence>
<dbReference type="FunFam" id="3.20.20.80:FF:000054">
    <property type="entry name" value="Glycogen debranching enzyme"/>
    <property type="match status" value="1"/>
</dbReference>
<dbReference type="InterPro" id="IPR048650">
    <property type="entry name" value="ISOA1-3-like_C"/>
</dbReference>
<dbReference type="PANTHER" id="PTHR43002">
    <property type="entry name" value="GLYCOGEN DEBRANCHING ENZYME"/>
    <property type="match status" value="1"/>
</dbReference>
<keyword evidence="2 6" id="KW-0378">Hydrolase</keyword>
<dbReference type="SUPFAM" id="SSF81296">
    <property type="entry name" value="E set domains"/>
    <property type="match status" value="1"/>
</dbReference>
<dbReference type="InterPro" id="IPR013780">
    <property type="entry name" value="Glyco_hydro_b"/>
</dbReference>
<dbReference type="SMART" id="SM00642">
    <property type="entry name" value="Aamy"/>
    <property type="match status" value="1"/>
</dbReference>
<organism evidence="6 7">
    <name type="scientific">Actinoalloteichus fjordicus</name>
    <dbReference type="NCBI Taxonomy" id="1612552"/>
    <lineage>
        <taxon>Bacteria</taxon>
        <taxon>Bacillati</taxon>
        <taxon>Actinomycetota</taxon>
        <taxon>Actinomycetes</taxon>
        <taxon>Pseudonocardiales</taxon>
        <taxon>Pseudonocardiaceae</taxon>
        <taxon>Actinoalloteichus</taxon>
    </lineage>
</organism>
<sequence length="756" mass="81524">MTRTTTSAVGAGSGAAASRTQQAGRGGALVVGSDVPAVASGGRPAAGADERLAAGADGRPEISAVRWVDGFRIVRGRPLPLGATATATGINFAVASATATRMILVLLDPERGSVLGEIPFPDDYRVGDVFAMTVLGLDPDLVHYALRVDGPAHAPGARFDPDALLLDPHARLLAGGERWGERPRYRGKVLGAAGSDFDWGEDRRPRLPAADLVIYELHVRGFTRDDSAGVDAPGTYAGLREKIPYLRELGVNCVELLPVFEFDETENTHRDPTTGAPLLNSWGYSPIGFFSPKTGYAADPAEDGAARELKELVKALHAAGLEVILDVVFNHTGEGDHRGPTLSFRGIDNATYYLLTPEGYYQNYSGTGNTLNCNHPVVRSFIADCLRYWAVEYHIDGFRFDLASILSRGTDGSPMENPPLLEELAHDPVLADCRLIAEAWDAAGLYQVGSFPAYGRWMEWNGRYRDTLRRFLVGRPDSAGELAARLVGSPDLYAGRGTGASVNFVTCHDGFTLADWVSYDHKHNEANGEDGRDGGEDDASWNHGHEGPTDDPEIRALRGRQTRNALLLLLMSNGVPMLLAGDEFGRTQQGNNNAYGQDNEITWVDWAAAAGHTDLIRFVRRCIDFRLAHPVLRRAAHPQGQTPPGWQYPEVSWHGARPWEPDWSPGSSLVAMMLHEKADDGRTDTVFVAANAHAEQRIVTPPAAPAGTGWHLFADTGRAQAAAEAGEEPAWAGPELTLTARSAVVLVARPDGSEDT</sequence>
<gene>
    <name evidence="6" type="ORF">UA74_07595</name>
</gene>
<dbReference type="Gene3D" id="3.20.20.80">
    <property type="entry name" value="Glycosidases"/>
    <property type="match status" value="1"/>
</dbReference>
<dbReference type="InterPro" id="IPR014756">
    <property type="entry name" value="Ig_E-set"/>
</dbReference>
<dbReference type="RefSeq" id="WP_198042960.1">
    <property type="nucleotide sequence ID" value="NZ_CP016076.1"/>
</dbReference>
<dbReference type="CDD" id="cd11326">
    <property type="entry name" value="AmyAc_Glg_debranch"/>
    <property type="match status" value="1"/>
</dbReference>
<evidence type="ECO:0000256" key="4">
    <source>
        <dbReference type="SAM" id="MobiDB-lite"/>
    </source>
</evidence>
<dbReference type="InterPro" id="IPR044505">
    <property type="entry name" value="GlgX_Isoamylase_N_E_set"/>
</dbReference>
<evidence type="ECO:0000256" key="1">
    <source>
        <dbReference type="ARBA" id="ARBA00008061"/>
    </source>
</evidence>
<evidence type="ECO:0000313" key="6">
    <source>
        <dbReference type="EMBL" id="APU13588.1"/>
    </source>
</evidence>
<feature type="domain" description="Glycosyl hydrolase family 13 catalytic" evidence="5">
    <location>
        <begin position="216"/>
        <end position="626"/>
    </location>
</feature>